<evidence type="ECO:0000313" key="2">
    <source>
        <dbReference type="Proteomes" id="UP001424459"/>
    </source>
</evidence>
<dbReference type="PANTHER" id="PTHR39338:SF7">
    <property type="entry name" value="BLL6692 PROTEIN"/>
    <property type="match status" value="1"/>
</dbReference>
<gene>
    <name evidence="1" type="ORF">GCM10022281_19590</name>
</gene>
<dbReference type="PANTHER" id="PTHR39338">
    <property type="entry name" value="BLL5662 PROTEIN-RELATED"/>
    <property type="match status" value="1"/>
</dbReference>
<comment type="caution">
    <text evidence="1">The sequence shown here is derived from an EMBL/GenBank/DDBJ whole genome shotgun (WGS) entry which is preliminary data.</text>
</comment>
<dbReference type="Proteomes" id="UP001424459">
    <property type="component" value="Unassembled WGS sequence"/>
</dbReference>
<protein>
    <submittedName>
        <fullName evidence="1">VWA domain-containing protein</fullName>
    </submittedName>
</protein>
<proteinExistence type="predicted"/>
<dbReference type="EMBL" id="BAABBR010000001">
    <property type="protein sequence ID" value="GAA4038831.1"/>
    <property type="molecule type" value="Genomic_DNA"/>
</dbReference>
<accession>A0ABP7UA48</accession>
<name>A0ABP7UA48_9SPHN</name>
<sequence>MFISFVEALRKGGIPASLKEHLLLLEALDAEVIERTPEQFYYLARSVFVHDETKLDRFDRVFGEVFKGLIAPEDENPALPEEWLRLVAEKYLTPEEMAQIKSLGSWDEIMETLKKRLEEQEGRHQGGSKWIGTGGTSPFGHGGYNPEGVRIGGPGKHGRAIKVWEKREFQDLDDRREIGTRAIKVALRRLRRFAREGAADELDIEGTIDGTARRGWLDVRMRPERHNAVKLLLFLDIGGSMDGHVKLVEELFSACRTEFKHLEHYYFHNCIYEGVWKENRRRWTERTNTWDILHKYGADHKLVIVGDASMSPYEVTQPGGSIEHMNEESGATWLRRLTGTYASAAWINPTPEAYWGHSASTALIRQLMDERMYGLTLEGLEQATRALSRKK</sequence>
<reference evidence="2" key="1">
    <citation type="journal article" date="2019" name="Int. J. Syst. Evol. Microbiol.">
        <title>The Global Catalogue of Microorganisms (GCM) 10K type strain sequencing project: providing services to taxonomists for standard genome sequencing and annotation.</title>
        <authorList>
            <consortium name="The Broad Institute Genomics Platform"/>
            <consortium name="The Broad Institute Genome Sequencing Center for Infectious Disease"/>
            <person name="Wu L."/>
            <person name="Ma J."/>
        </authorList>
    </citation>
    <scope>NUCLEOTIDE SEQUENCE [LARGE SCALE GENOMIC DNA]</scope>
    <source>
        <strain evidence="2">JCM 17564</strain>
    </source>
</reference>
<keyword evidence="2" id="KW-1185">Reference proteome</keyword>
<organism evidence="1 2">
    <name type="scientific">Sphingomonas rosea</name>
    <dbReference type="NCBI Taxonomy" id="335605"/>
    <lineage>
        <taxon>Bacteria</taxon>
        <taxon>Pseudomonadati</taxon>
        <taxon>Pseudomonadota</taxon>
        <taxon>Alphaproteobacteria</taxon>
        <taxon>Sphingomonadales</taxon>
        <taxon>Sphingomonadaceae</taxon>
        <taxon>Sphingomonas</taxon>
    </lineage>
</organism>
<evidence type="ECO:0000313" key="1">
    <source>
        <dbReference type="EMBL" id="GAA4038831.1"/>
    </source>
</evidence>
<dbReference type="RefSeq" id="WP_344696896.1">
    <property type="nucleotide sequence ID" value="NZ_BAABBR010000001.1"/>
</dbReference>